<dbReference type="Proteomes" id="UP000626180">
    <property type="component" value="Unassembled WGS sequence"/>
</dbReference>
<sequence>MNEAEINRLKLEASSQVKKILDQLENDYPGITEGLAAALGSTAGAAGSLGALYVLGYTGLSAAGITSGLATAGALVGGGMVAGIGVLAAPIALLGVGGYALMKRRKNAKLAAALGEAIAKLYNIQERLLRNAESFKAEIAMIKQTIDMLTRKKPS</sequence>
<keyword evidence="1" id="KW-1133">Transmembrane helix</keyword>
<dbReference type="RefSeq" id="WP_196122518.1">
    <property type="nucleotide sequence ID" value="NZ_JADMCD010000026.1"/>
</dbReference>
<proteinExistence type="predicted"/>
<evidence type="ECO:0008006" key="4">
    <source>
        <dbReference type="Google" id="ProtNLM"/>
    </source>
</evidence>
<dbReference type="EMBL" id="JADMCD010000026">
    <property type="protein sequence ID" value="MBF8643883.1"/>
    <property type="molecule type" value="Genomic_DNA"/>
</dbReference>
<feature type="transmembrane region" description="Helical" evidence="1">
    <location>
        <begin position="75"/>
        <end position="101"/>
    </location>
</feature>
<gene>
    <name evidence="2" type="ORF">IRZ65_24850</name>
</gene>
<name>A0ABS0FU21_PSELU</name>
<evidence type="ECO:0000256" key="1">
    <source>
        <dbReference type="SAM" id="Phobius"/>
    </source>
</evidence>
<comment type="caution">
    <text evidence="2">The sequence shown here is derived from an EMBL/GenBank/DDBJ whole genome shotgun (WGS) entry which is preliminary data.</text>
</comment>
<evidence type="ECO:0000313" key="3">
    <source>
        <dbReference type="Proteomes" id="UP000626180"/>
    </source>
</evidence>
<keyword evidence="3" id="KW-1185">Reference proteome</keyword>
<protein>
    <recommendedName>
        <fullName evidence="4">Transmembrane protein</fullName>
    </recommendedName>
</protein>
<keyword evidence="1" id="KW-0812">Transmembrane</keyword>
<keyword evidence="1" id="KW-0472">Membrane</keyword>
<evidence type="ECO:0000313" key="2">
    <source>
        <dbReference type="EMBL" id="MBF8643883.1"/>
    </source>
</evidence>
<reference evidence="2 3" key="1">
    <citation type="submission" date="2020-10" db="EMBL/GenBank/DDBJ databases">
        <title>Genome sequences of Pseudomonas isolates.</title>
        <authorList>
            <person name="Wessels L."/>
            <person name="Reich F."/>
            <person name="Hammerl J."/>
        </authorList>
    </citation>
    <scope>NUCLEOTIDE SEQUENCE [LARGE SCALE GENOMIC DNA]</scope>
    <source>
        <strain evidence="2 3">20-MO00624-0</strain>
    </source>
</reference>
<accession>A0ABS0FU21</accession>
<organism evidence="2 3">
    <name type="scientific">Pseudomonas luteola</name>
    <dbReference type="NCBI Taxonomy" id="47886"/>
    <lineage>
        <taxon>Bacteria</taxon>
        <taxon>Pseudomonadati</taxon>
        <taxon>Pseudomonadota</taxon>
        <taxon>Gammaproteobacteria</taxon>
        <taxon>Pseudomonadales</taxon>
        <taxon>Pseudomonadaceae</taxon>
        <taxon>Pseudomonas</taxon>
    </lineage>
</organism>